<dbReference type="Proteomes" id="UP000789901">
    <property type="component" value="Unassembled WGS sequence"/>
</dbReference>
<protein>
    <submittedName>
        <fullName evidence="2">17499_t:CDS:1</fullName>
    </submittedName>
</protein>
<gene>
    <name evidence="2" type="ORF">GMARGA_LOCUS5009</name>
</gene>
<evidence type="ECO:0000313" key="3">
    <source>
        <dbReference type="Proteomes" id="UP000789901"/>
    </source>
</evidence>
<feature type="non-terminal residue" evidence="2">
    <location>
        <position position="130"/>
    </location>
</feature>
<accession>A0ABN7UC89</accession>
<evidence type="ECO:0000256" key="1">
    <source>
        <dbReference type="SAM" id="MobiDB-lite"/>
    </source>
</evidence>
<proteinExistence type="predicted"/>
<evidence type="ECO:0000313" key="2">
    <source>
        <dbReference type="EMBL" id="CAG8560808.1"/>
    </source>
</evidence>
<dbReference type="EMBL" id="CAJVQB010002066">
    <property type="protein sequence ID" value="CAG8560808.1"/>
    <property type="molecule type" value="Genomic_DNA"/>
</dbReference>
<organism evidence="2 3">
    <name type="scientific">Gigaspora margarita</name>
    <dbReference type="NCBI Taxonomy" id="4874"/>
    <lineage>
        <taxon>Eukaryota</taxon>
        <taxon>Fungi</taxon>
        <taxon>Fungi incertae sedis</taxon>
        <taxon>Mucoromycota</taxon>
        <taxon>Glomeromycotina</taxon>
        <taxon>Glomeromycetes</taxon>
        <taxon>Diversisporales</taxon>
        <taxon>Gigasporaceae</taxon>
        <taxon>Gigaspora</taxon>
    </lineage>
</organism>
<feature type="region of interest" description="Disordered" evidence="1">
    <location>
        <begin position="21"/>
        <end position="50"/>
    </location>
</feature>
<keyword evidence="3" id="KW-1185">Reference proteome</keyword>
<sequence>MNQRLLTAVEQQQKMYNVLQRRSRSPLLTTPETNEPLEPQRNKSSDTYMEQDSIPMELDRQKHIYKKNGQCFIYDKKGHLVRDCRIKDQNHNEISRVEKVNIKEVNTDDNKTSNNIYKRYSESDDILYRE</sequence>
<comment type="caution">
    <text evidence="2">The sequence shown here is derived from an EMBL/GenBank/DDBJ whole genome shotgun (WGS) entry which is preliminary data.</text>
</comment>
<name>A0ABN7UC89_GIGMA</name>
<dbReference type="SUPFAM" id="SSF57756">
    <property type="entry name" value="Retrovirus zinc finger-like domains"/>
    <property type="match status" value="1"/>
</dbReference>
<reference evidence="2 3" key="1">
    <citation type="submission" date="2021-06" db="EMBL/GenBank/DDBJ databases">
        <authorList>
            <person name="Kallberg Y."/>
            <person name="Tangrot J."/>
            <person name="Rosling A."/>
        </authorList>
    </citation>
    <scope>NUCLEOTIDE SEQUENCE [LARGE SCALE GENOMIC DNA]</scope>
    <source>
        <strain evidence="2 3">120-4 pot B 10/14</strain>
    </source>
</reference>
<dbReference type="InterPro" id="IPR036875">
    <property type="entry name" value="Znf_CCHC_sf"/>
</dbReference>